<feature type="transmembrane region" description="Helical" evidence="5">
    <location>
        <begin position="73"/>
        <end position="93"/>
    </location>
</feature>
<dbReference type="EMBL" id="GAKP01008974">
    <property type="protein sequence ID" value="JAC49978.1"/>
    <property type="molecule type" value="Transcribed_RNA"/>
</dbReference>
<feature type="transmembrane region" description="Helical" evidence="5">
    <location>
        <begin position="40"/>
        <end position="61"/>
    </location>
</feature>
<comment type="subcellular location">
    <subcellularLocation>
        <location evidence="1">Membrane</location>
        <topology evidence="1">Multi-pass membrane protein</topology>
    </subcellularLocation>
</comment>
<dbReference type="InterPro" id="IPR018499">
    <property type="entry name" value="Tetraspanin/Peripherin"/>
</dbReference>
<dbReference type="OrthoDB" id="9972904at2759"/>
<protein>
    <recommendedName>
        <fullName evidence="7">Protein late bloomer</fullName>
    </recommendedName>
</protein>
<evidence type="ECO:0000313" key="6">
    <source>
        <dbReference type="EMBL" id="JAC49978.1"/>
    </source>
</evidence>
<dbReference type="InterPro" id="IPR008952">
    <property type="entry name" value="Tetraspanin_EC2_sf"/>
</dbReference>
<evidence type="ECO:0000256" key="2">
    <source>
        <dbReference type="ARBA" id="ARBA00022692"/>
    </source>
</evidence>
<name>A0A034W870_BACDO</name>
<reference evidence="6" key="1">
    <citation type="journal article" date="2014" name="BMC Genomics">
        <title>Characterizing the developmental transcriptome of the oriental fruit fly, Bactrocera dorsalis (Diptera: Tephritidae) through comparative genomic analysis with Drosophila melanogaster utilizing modENCODE datasets.</title>
        <authorList>
            <person name="Geib S.M."/>
            <person name="Calla B."/>
            <person name="Hall B."/>
            <person name="Hou S."/>
            <person name="Manoukis N.C."/>
        </authorList>
    </citation>
    <scope>NUCLEOTIDE SEQUENCE</scope>
    <source>
        <strain evidence="6">Punador</strain>
    </source>
</reference>
<accession>A0A034W870</accession>
<keyword evidence="2 5" id="KW-0812">Transmembrane</keyword>
<feature type="transmembrane region" description="Helical" evidence="5">
    <location>
        <begin position="186"/>
        <end position="206"/>
    </location>
</feature>
<evidence type="ECO:0008006" key="7">
    <source>
        <dbReference type="Google" id="ProtNLM"/>
    </source>
</evidence>
<evidence type="ECO:0000256" key="3">
    <source>
        <dbReference type="ARBA" id="ARBA00022989"/>
    </source>
</evidence>
<dbReference type="GO" id="GO:0016020">
    <property type="term" value="C:membrane"/>
    <property type="evidence" value="ECO:0007669"/>
    <property type="project" value="UniProtKB-SubCell"/>
</dbReference>
<keyword evidence="3 5" id="KW-1133">Transmembrane helix</keyword>
<dbReference type="Pfam" id="PF00335">
    <property type="entry name" value="Tetraspanin"/>
    <property type="match status" value="1"/>
</dbReference>
<proteinExistence type="predicted"/>
<evidence type="ECO:0000256" key="1">
    <source>
        <dbReference type="ARBA" id="ARBA00004141"/>
    </source>
</evidence>
<dbReference type="Gene3D" id="1.10.1450.10">
    <property type="entry name" value="Tetraspanin"/>
    <property type="match status" value="1"/>
</dbReference>
<dbReference type="CDD" id="cd03127">
    <property type="entry name" value="tetraspanin_LEL"/>
    <property type="match status" value="1"/>
</dbReference>
<keyword evidence="4 5" id="KW-0472">Membrane</keyword>
<dbReference type="AlphaFoldDB" id="A0A034W870"/>
<sequence length="215" mass="23862">MIFATPLIRHMYLCANTLCLIVGLIMVLLSALFMDSVQNLHLIYCILGLMAGLLTALTSLVGYRAIKPPKAALMWLYCALVTIIFVTQVYIVTHLEATSIITSTVEAVELLWERELVEEGPMADIESRFHCCGLHNSSDYTSINLPLPASCFYAENDAWVHYNEGCLEKVKFAAGRASNALSITGYTLAVAQLLALIFSFILTLIYHRTGDYETL</sequence>
<feature type="transmembrane region" description="Helical" evidence="5">
    <location>
        <begin position="12"/>
        <end position="34"/>
    </location>
</feature>
<evidence type="ECO:0000256" key="5">
    <source>
        <dbReference type="SAM" id="Phobius"/>
    </source>
</evidence>
<organism evidence="6">
    <name type="scientific">Bactrocera dorsalis</name>
    <name type="common">Oriental fruit fly</name>
    <name type="synonym">Dacus dorsalis</name>
    <dbReference type="NCBI Taxonomy" id="27457"/>
    <lineage>
        <taxon>Eukaryota</taxon>
        <taxon>Metazoa</taxon>
        <taxon>Ecdysozoa</taxon>
        <taxon>Arthropoda</taxon>
        <taxon>Hexapoda</taxon>
        <taxon>Insecta</taxon>
        <taxon>Pterygota</taxon>
        <taxon>Neoptera</taxon>
        <taxon>Endopterygota</taxon>
        <taxon>Diptera</taxon>
        <taxon>Brachycera</taxon>
        <taxon>Muscomorpha</taxon>
        <taxon>Tephritoidea</taxon>
        <taxon>Tephritidae</taxon>
        <taxon>Bactrocera</taxon>
        <taxon>Bactrocera</taxon>
    </lineage>
</organism>
<evidence type="ECO:0000256" key="4">
    <source>
        <dbReference type="ARBA" id="ARBA00023136"/>
    </source>
</evidence>
<dbReference type="SUPFAM" id="SSF48652">
    <property type="entry name" value="Tetraspanin"/>
    <property type="match status" value="1"/>
</dbReference>